<accession>A0A4Q7E5Y7</accession>
<protein>
    <recommendedName>
        <fullName evidence="3">Transposase IS4-like domain-containing protein</fullName>
    </recommendedName>
</protein>
<evidence type="ECO:0008006" key="3">
    <source>
        <dbReference type="Google" id="ProtNLM"/>
    </source>
</evidence>
<sequence length="91" mass="10290">MFSWVNEQRSQSGKPIIAFDGKALRGASKKREVNLHLVSAFDCESGLTLYQRTVESKSNEIPARSIFQILSSHWMHTLSESDTLSTDFKRG</sequence>
<evidence type="ECO:0000313" key="1">
    <source>
        <dbReference type="EMBL" id="RZM78462.1"/>
    </source>
</evidence>
<proteinExistence type="predicted"/>
<name>A0A4Q7E5Y7_9GAMM</name>
<reference evidence="1 2" key="1">
    <citation type="submission" date="2018-01" db="EMBL/GenBank/DDBJ databases">
        <title>Co-occurrence of chitin degradation, pigmentation and bioactivity in marine Pseudoalteromonas.</title>
        <authorList>
            <person name="Paulsen S."/>
            <person name="Gram L."/>
            <person name="Machado H."/>
        </authorList>
    </citation>
    <scope>NUCLEOTIDE SEQUENCE [LARGE SCALE GENOMIC DNA]</scope>
    <source>
        <strain evidence="1 2">S1946</strain>
    </source>
</reference>
<dbReference type="EMBL" id="PPUZ01000039">
    <property type="protein sequence ID" value="RZM78462.1"/>
    <property type="molecule type" value="Genomic_DNA"/>
</dbReference>
<dbReference type="AlphaFoldDB" id="A0A4Q7E5Y7"/>
<evidence type="ECO:0000313" key="2">
    <source>
        <dbReference type="Proteomes" id="UP000292345"/>
    </source>
</evidence>
<comment type="caution">
    <text evidence="1">The sequence shown here is derived from an EMBL/GenBank/DDBJ whole genome shotgun (WGS) entry which is preliminary data.</text>
</comment>
<gene>
    <name evidence="1" type="ORF">C3B51_14895</name>
</gene>
<dbReference type="Proteomes" id="UP000292345">
    <property type="component" value="Unassembled WGS sequence"/>
</dbReference>
<organism evidence="1 2">
    <name type="scientific">Pseudoalteromonas rubra</name>
    <dbReference type="NCBI Taxonomy" id="43658"/>
    <lineage>
        <taxon>Bacteria</taxon>
        <taxon>Pseudomonadati</taxon>
        <taxon>Pseudomonadota</taxon>
        <taxon>Gammaproteobacteria</taxon>
        <taxon>Alteromonadales</taxon>
        <taxon>Pseudoalteromonadaceae</taxon>
        <taxon>Pseudoalteromonas</taxon>
    </lineage>
</organism>